<sequence>MADTREGSNSPLFPPGGWPAVFAQFAIDIPNWYHSDRLHPEDSSDNTPQSLTVSGATQLTESPLPLPQAASPEATVGLGLGDLDSWVGESTDFLAAGQASLESANPSLESEASTLNDFLVEDYIDLTQCPDDVGPLSPLEDSSLFMTADTSEVAGYGYDYETDFDWNNLADEFDLPATRTLAAEMGYESQSELDRAFADVAALVDFDPNVETPALMDMYIPTSQREPQPYHHQKSSMAVPTSSLDGAADGFAEPSLVPAPLFARRRAPNMTTATGGILGNASPMHLGGVAGLSIPQLPRPAFQPVQTMPNDGQFTFAYPGPGMQSVYPSIRDIFSTPTTTATHEAAVTGAERKRESSNDPDREDRRKRAARDRSVTPSPRPRPRPGPSTATGVSGHTRARHSSAVASASEASSQNGTWYRMTRRGRTVGYFREYPAHAQPILMHPRQANNAIVVRLPSPSPPPSTLSSLRRSDRLQRPTRRW</sequence>
<dbReference type="RefSeq" id="XP_007723410.1">
    <property type="nucleotide sequence ID" value="XM_007725220.1"/>
</dbReference>
<evidence type="ECO:0000313" key="3">
    <source>
        <dbReference type="Proteomes" id="UP000019484"/>
    </source>
</evidence>
<gene>
    <name evidence="2" type="ORF">A1O1_04326</name>
</gene>
<keyword evidence="3" id="KW-1185">Reference proteome</keyword>
<reference evidence="2 3" key="1">
    <citation type="submission" date="2013-03" db="EMBL/GenBank/DDBJ databases">
        <title>The Genome Sequence of Capronia coronata CBS 617.96.</title>
        <authorList>
            <consortium name="The Broad Institute Genomics Platform"/>
            <person name="Cuomo C."/>
            <person name="de Hoog S."/>
            <person name="Gorbushina A."/>
            <person name="Walker B."/>
            <person name="Young S.K."/>
            <person name="Zeng Q."/>
            <person name="Gargeya S."/>
            <person name="Fitzgerald M."/>
            <person name="Haas B."/>
            <person name="Abouelleil A."/>
            <person name="Allen A.W."/>
            <person name="Alvarado L."/>
            <person name="Arachchi H.M."/>
            <person name="Berlin A.M."/>
            <person name="Chapman S.B."/>
            <person name="Gainer-Dewar J."/>
            <person name="Goldberg J."/>
            <person name="Griggs A."/>
            <person name="Gujja S."/>
            <person name="Hansen M."/>
            <person name="Howarth C."/>
            <person name="Imamovic A."/>
            <person name="Ireland A."/>
            <person name="Larimer J."/>
            <person name="McCowan C."/>
            <person name="Murphy C."/>
            <person name="Pearson M."/>
            <person name="Poon T.W."/>
            <person name="Priest M."/>
            <person name="Roberts A."/>
            <person name="Saif S."/>
            <person name="Shea T."/>
            <person name="Sisk P."/>
            <person name="Sykes S."/>
            <person name="Wortman J."/>
            <person name="Nusbaum C."/>
            <person name="Birren B."/>
        </authorList>
    </citation>
    <scope>NUCLEOTIDE SEQUENCE [LARGE SCALE GENOMIC DNA]</scope>
    <source>
        <strain evidence="2 3">CBS 617.96</strain>
    </source>
</reference>
<dbReference type="HOGENOM" id="CLU_574898_0_0_1"/>
<evidence type="ECO:0000256" key="1">
    <source>
        <dbReference type="SAM" id="MobiDB-lite"/>
    </source>
</evidence>
<protein>
    <submittedName>
        <fullName evidence="2">Uncharacterized protein</fullName>
    </submittedName>
</protein>
<dbReference type="EMBL" id="AMWN01000003">
    <property type="protein sequence ID" value="EXJ91216.1"/>
    <property type="molecule type" value="Genomic_DNA"/>
</dbReference>
<proteinExistence type="predicted"/>
<feature type="region of interest" description="Disordered" evidence="1">
    <location>
        <begin position="340"/>
        <end position="418"/>
    </location>
</feature>
<feature type="region of interest" description="Disordered" evidence="1">
    <location>
        <begin position="455"/>
        <end position="482"/>
    </location>
</feature>
<feature type="compositionally biased region" description="Low complexity" evidence="1">
    <location>
        <begin position="402"/>
        <end position="413"/>
    </location>
</feature>
<organism evidence="2 3">
    <name type="scientific">Capronia coronata CBS 617.96</name>
    <dbReference type="NCBI Taxonomy" id="1182541"/>
    <lineage>
        <taxon>Eukaryota</taxon>
        <taxon>Fungi</taxon>
        <taxon>Dikarya</taxon>
        <taxon>Ascomycota</taxon>
        <taxon>Pezizomycotina</taxon>
        <taxon>Eurotiomycetes</taxon>
        <taxon>Chaetothyriomycetidae</taxon>
        <taxon>Chaetothyriales</taxon>
        <taxon>Herpotrichiellaceae</taxon>
        <taxon>Capronia</taxon>
    </lineage>
</organism>
<evidence type="ECO:0000313" key="2">
    <source>
        <dbReference type="EMBL" id="EXJ91216.1"/>
    </source>
</evidence>
<accession>W9YPP0</accession>
<dbReference type="Proteomes" id="UP000019484">
    <property type="component" value="Unassembled WGS sequence"/>
</dbReference>
<comment type="caution">
    <text evidence="2">The sequence shown here is derived from an EMBL/GenBank/DDBJ whole genome shotgun (WGS) entry which is preliminary data.</text>
</comment>
<feature type="compositionally biased region" description="Basic and acidic residues" evidence="1">
    <location>
        <begin position="350"/>
        <end position="374"/>
    </location>
</feature>
<dbReference type="AlphaFoldDB" id="W9YPP0"/>
<name>W9YPP0_9EURO</name>
<dbReference type="GeneID" id="19159209"/>